<name>A0A9E7V278_9VIRU</name>
<evidence type="ECO:0000313" key="8">
    <source>
        <dbReference type="EMBL" id="UYL95519.1"/>
    </source>
</evidence>
<proteinExistence type="predicted"/>
<dbReference type="GO" id="GO:0003968">
    <property type="term" value="F:RNA-directed RNA polymerase activity"/>
    <property type="evidence" value="ECO:0007669"/>
    <property type="project" value="UniProtKB-KW"/>
</dbReference>
<keyword evidence="8" id="KW-0696">RNA-directed RNA polymerase</keyword>
<dbReference type="GO" id="GO:0039694">
    <property type="term" value="P:viral RNA genome replication"/>
    <property type="evidence" value="ECO:0007669"/>
    <property type="project" value="InterPro"/>
</dbReference>
<keyword evidence="8" id="KW-0548">Nucleotidyltransferase</keyword>
<dbReference type="PROSITE" id="PS50525">
    <property type="entry name" value="RDRP_SSRNA_NEG_SEG"/>
    <property type="match status" value="1"/>
</dbReference>
<evidence type="ECO:0000256" key="5">
    <source>
        <dbReference type="ARBA" id="ARBA00030436"/>
    </source>
</evidence>
<evidence type="ECO:0000256" key="1">
    <source>
        <dbReference type="ARBA" id="ARBA00012494"/>
    </source>
</evidence>
<sequence length="2528" mass="297100">MSNPIISSIYHGSSVKHAKAVVKFKPEITIHNILPSKPGILSPYKDLNTYHISLNLMNQIKRDNLVEQSEIIELTEDNFVISEGPLKKYFKKPNFSSFDIPKLIHESFCIALYGESDKKLPSHVKEGKIIKKLFKTSESENTCTLTPDYNELWYESINRSLVFHITEVKTTMNPSEKNIDDKLNEAYNCYTSLEQFISNDVCFCITGICVSPDYLRYKSNYEFDKELMIESLIVVSAISRLLTPYSDTKYQSTPNFLIPRCDYIVPRGTLYNEFMDIKYNELEFSLNSDINLNHIINYYNLEFLKIMNNKEQISESLVKSCKTLPEKYKFTHLPIILPEKSFTMTNEFMNSTNSAHIHELYLNKKIDKRRYEIIKFINNLPFEHQEKSTKSKSRENKKRQILKLPGFLGDYFYEEDCKRGLFASQIFDFKDKVKAYSRGKSNNKENARNRIDQIIGSYNNINLDYFEEKYYNTENLKEKILEYQEKKHKLNMSPSNAQNFIDMLNMYFYSNKCEVYNIDNYLEVDTNMIKSFEGQDDERYQIIRFLQRLTEELVICRTNSLLKPNEFYVSKLKDYKCFLISHSTGYDSHMFFDLLWQGKSIDSLFGKYISIGDGWHITSTIRSMNPSKMSQLLTIQYKYGTLYSYFKSRDEKNIDSYLTMIFLIMIENKQNTLDMLSLFRYLYMNKSASHPNYKELCDKILESPLRSSLQAHIASIFIQMSKKYECEHCTVNTDSEEFYEQSINWITNQPCKSLEEVLDLSYTHYCLKSENTNNYFSDLNCVKKVLEEENKLSATRFFKYDKNYKDIGDKKSHEFNPVFLQKLGESVVDNIINRFGTVKKFLERFKLEMQNNYNWNNYATLKKSSSFSDNKEAKRIYCAEAVLNLFEKSTILNIEKLPLLQLQELSLLLHNGDNYLVTLFKKHQQVATREIFVMNIIMRISISIMECFFRIVGEAQPSEMMSKPKEKLKVSSMHELKVNTCIDTLGPRNTVRQITMTNSADASRWCQRFTMKNFFYYIKGLLTTLHNLANDNEQKSELCNLFNFFVNCLNAISRKTLFLEKRFANTVIHSMNQCSEITSLLKSMLKENNSNPEHAFIKNESNMMQGVCHFLSSSLHAAYMDIMSKTLERRWTINFKMLNINSKVIITPMCSSDDSSLIATIIYKQDDLVRLSEKFVKNLIQRKKTFSERQEKSLIYKTIINMTELKDNMRLYFGKTDITQNQEENLRRLLRRTVIWSQSYLMSIELNSFEYAKSEFGALLNKAKSTIASIGSKFEFNSSWYSRKQLYFAKIKYLTSGFNPSFKSVIYDRIQESVNYTTQLYKEGLYSEDIQVIASYMQLMHLRFLVPSSDSISLNKLRDTRNPYIGVYPVLRCPMNGILSLNHICIMLWYFIHEFKYFYSRFKDYKPFIMPRKFEKSKHFEFLNNLQISRDKLVSLINNINNDEQKQLSYLLYGTKNCRIKIYESLLSKGIDDVFNHVDVLQMFSFSAYAFNNHVLKGVYNAVVSRVKAIESMVRTDKPNLISLVDIDNRLNNHGLCSHDFVDGKVTLSKLIELSHITYENTFSDDLFYNLLDYSLRDQKTFFNSNFVKSKEHFKPTDVFRPIVAYATTQFDTRNITNLLEKLWSNSKKVNLTEADIALKNYITINHFPVKDTLKETVAQFSDCILSLKGAINTIKIDPSSVRLLLPKPVYKTDNYNSVIEENFLFRGSLKGSYQIPLIDSTMVKRTVFKPAPGNKELTPDRKNKWAPDIFFRRNYDIQDTYKMMRVWFHQPLMSLKNRIISIIMSEFNMRDSLVTELRSCNDTISPRDFRFSNERINYFMLLIDSIGLKTDLKIDFARIYKLKNYNFLFFGPNIGNLINSTSSGRPKTYETQKLNLRDHLINNKRYLSLDKSKISYQWIPCTKYEANRRKFQILELENFYYTLGVSPDYINNLLYLTLDLLINAGSGFFGRTGKETVPLKGILYSLCNYTSDKITIFNKELFLDFKSSSDENDYIQLGQTEKLKYKINHSCGIIYAIEEKTFSLFQNYVDIGYKTIISNYLDIYFNSFTVGYLPKGYRLMDSLGTKISELYIELNNGELKEYHNNKFKAITENLEIDVNECIIENLYNPENICKLEFWSTILSNYSILRSNPELYSHPTFNKEVIEEILRFRPDFFMKNKGSFYEAFEAKVQEDLDIEALDNAFGINSELYDEQEKLNVMQLLKDHNLLPNIQDLQEAEALEEQEIVWDEPIIETISESAPSIISKSNLNTSNQKTFVYDEFDIPVQEDVESVSSAEYSNISDYMQNNPDEAKSVVGFLQVHLGDFNLDNVMAADNEDGLRNLTDDIEIVQIPGKYQSLFSEYLKAYYSFYSENNLKNFIKLKRLFERADYYDEINQLKYKVSYESLVNLTNPPFYRDHVIQQEIKDDYRKLTKKYESKLSMIRLDVLLFQNFILSRYLSMKETLFLDLTKSMRNPPNYGDIINYYYYENKLSLTRPDPETILEDFIPEFSKIFKEYEISLQILEDTFSREETRINVRKIRGKYDKS</sequence>
<dbReference type="InterPro" id="IPR007099">
    <property type="entry name" value="RNA-dir_pol_NSvirus"/>
</dbReference>
<reference evidence="8" key="1">
    <citation type="submission" date="2022-05" db="EMBL/GenBank/DDBJ databases">
        <authorList>
            <person name="Cao W."/>
            <person name="Jia N."/>
            <person name="Lam T.T.-Y."/>
            <person name="Ni X."/>
            <person name="Liu J."/>
        </authorList>
    </citation>
    <scope>NUCLEOTIDE SEQUENCE</scope>
    <source>
        <strain evidence="8">TIGMIC 1</strain>
    </source>
</reference>
<evidence type="ECO:0000256" key="3">
    <source>
        <dbReference type="ARBA" id="ARBA00022679"/>
    </source>
</evidence>
<evidence type="ECO:0000256" key="2">
    <source>
        <dbReference type="ARBA" id="ARBA00018602"/>
    </source>
</evidence>
<evidence type="ECO:0000259" key="7">
    <source>
        <dbReference type="PROSITE" id="PS50525"/>
    </source>
</evidence>
<evidence type="ECO:0000256" key="6">
    <source>
        <dbReference type="ARBA" id="ARBA00031012"/>
    </source>
</evidence>
<protein>
    <recommendedName>
        <fullName evidence="2">RNA-directed RNA polymerase L</fullName>
        <ecNumber evidence="1">2.7.7.48</ecNumber>
    </recommendedName>
    <alternativeName>
        <fullName evidence="4">Large structural protein</fullName>
    </alternativeName>
    <alternativeName>
        <fullName evidence="6">Replicase</fullName>
    </alternativeName>
    <alternativeName>
        <fullName evidence="5">Transcriptase</fullName>
    </alternativeName>
</protein>
<accession>A0A9E7V278</accession>
<organism evidence="8">
    <name type="scientific">Dandong tick virus 1</name>
    <dbReference type="NCBI Taxonomy" id="2972293"/>
    <lineage>
        <taxon>Viruses</taxon>
        <taxon>Riboviria</taxon>
        <taxon>Orthornavirae</taxon>
        <taxon>Negarnaviricota</taxon>
        <taxon>Polyploviricotina</taxon>
        <taxon>Bunyaviricetes</taxon>
        <taxon>Elliovirales</taxon>
        <taxon>Peribunyaviridae</taxon>
    </lineage>
</organism>
<dbReference type="EC" id="2.7.7.48" evidence="1"/>
<feature type="domain" description="RdRp catalytic" evidence="7">
    <location>
        <begin position="985"/>
        <end position="1186"/>
    </location>
</feature>
<evidence type="ECO:0000256" key="4">
    <source>
        <dbReference type="ARBA" id="ARBA00030285"/>
    </source>
</evidence>
<dbReference type="EMBL" id="ON746491">
    <property type="protein sequence ID" value="UYL95519.1"/>
    <property type="molecule type" value="Viral_cRNA"/>
</dbReference>
<keyword evidence="3" id="KW-0808">Transferase</keyword>